<comment type="caution">
    <text evidence="2">The sequence shown here is derived from an EMBL/GenBank/DDBJ whole genome shotgun (WGS) entry which is preliminary data.</text>
</comment>
<dbReference type="EMBL" id="RCHS01001908">
    <property type="protein sequence ID" value="RMX50706.1"/>
    <property type="molecule type" value="Genomic_DNA"/>
</dbReference>
<protein>
    <submittedName>
        <fullName evidence="2">Uncharacterized protein</fullName>
    </submittedName>
</protein>
<proteinExistence type="predicted"/>
<name>A0A3M6UAV8_POCDA</name>
<reference evidence="2 3" key="1">
    <citation type="journal article" date="2018" name="Sci. Rep.">
        <title>Comparative analysis of the Pocillopora damicornis genome highlights role of immune system in coral evolution.</title>
        <authorList>
            <person name="Cunning R."/>
            <person name="Bay R.A."/>
            <person name="Gillette P."/>
            <person name="Baker A.C."/>
            <person name="Traylor-Knowles N."/>
        </authorList>
    </citation>
    <scope>NUCLEOTIDE SEQUENCE [LARGE SCALE GENOMIC DNA]</scope>
    <source>
        <strain evidence="2">RSMAS</strain>
        <tissue evidence="2">Whole animal</tissue>
    </source>
</reference>
<feature type="compositionally biased region" description="Basic and acidic residues" evidence="1">
    <location>
        <begin position="77"/>
        <end position="132"/>
    </location>
</feature>
<dbReference type="Proteomes" id="UP000275408">
    <property type="component" value="Unassembled WGS sequence"/>
</dbReference>
<organism evidence="2 3">
    <name type="scientific">Pocillopora damicornis</name>
    <name type="common">Cauliflower coral</name>
    <name type="synonym">Millepora damicornis</name>
    <dbReference type="NCBI Taxonomy" id="46731"/>
    <lineage>
        <taxon>Eukaryota</taxon>
        <taxon>Metazoa</taxon>
        <taxon>Cnidaria</taxon>
        <taxon>Anthozoa</taxon>
        <taxon>Hexacorallia</taxon>
        <taxon>Scleractinia</taxon>
        <taxon>Astrocoeniina</taxon>
        <taxon>Pocilloporidae</taxon>
        <taxon>Pocillopora</taxon>
    </lineage>
</organism>
<dbReference type="AlphaFoldDB" id="A0A3M6UAV8"/>
<feature type="non-terminal residue" evidence="2">
    <location>
        <position position="1"/>
    </location>
</feature>
<keyword evidence="3" id="KW-1185">Reference proteome</keyword>
<evidence type="ECO:0000313" key="2">
    <source>
        <dbReference type="EMBL" id="RMX50706.1"/>
    </source>
</evidence>
<accession>A0A3M6UAV8</accession>
<evidence type="ECO:0000313" key="3">
    <source>
        <dbReference type="Proteomes" id="UP000275408"/>
    </source>
</evidence>
<sequence length="132" mass="15407">AVNKETSQGSTSFIVVLWPLFKYADDSTIISSVDNKYNSFVSLVERFLTWFKEKKMSYIPCECTEQIWWGQCQRSNHNKDRKCCIESDRDSDSDREGHIDSHEDRDSYRDKDSKGANENETSNDKDNEKDSD</sequence>
<evidence type="ECO:0000256" key="1">
    <source>
        <dbReference type="SAM" id="MobiDB-lite"/>
    </source>
</evidence>
<gene>
    <name evidence="2" type="ORF">pdam_00013212</name>
</gene>
<feature type="region of interest" description="Disordered" evidence="1">
    <location>
        <begin position="75"/>
        <end position="132"/>
    </location>
</feature>